<feature type="compositionally biased region" description="Basic and acidic residues" evidence="1">
    <location>
        <begin position="26"/>
        <end position="41"/>
    </location>
</feature>
<proteinExistence type="predicted"/>
<evidence type="ECO:0000313" key="3">
    <source>
        <dbReference type="Proteomes" id="UP000031599"/>
    </source>
</evidence>
<evidence type="ECO:0000313" key="2">
    <source>
        <dbReference type="EMBL" id="KIG11863.1"/>
    </source>
</evidence>
<dbReference type="AlphaFoldDB" id="A0A0C1ZLZ0"/>
<organism evidence="2 3">
    <name type="scientific">Enhygromyxa salina</name>
    <dbReference type="NCBI Taxonomy" id="215803"/>
    <lineage>
        <taxon>Bacteria</taxon>
        <taxon>Pseudomonadati</taxon>
        <taxon>Myxococcota</taxon>
        <taxon>Polyangia</taxon>
        <taxon>Nannocystales</taxon>
        <taxon>Nannocystaceae</taxon>
        <taxon>Enhygromyxa</taxon>
    </lineage>
</organism>
<feature type="region of interest" description="Disordered" evidence="1">
    <location>
        <begin position="22"/>
        <end position="41"/>
    </location>
</feature>
<sequence>MILDSHSLGEFGQRAGSCDAAAWLGTRERPSADRQPRPSDA</sequence>
<gene>
    <name evidence="2" type="ORF">DB30_02383</name>
</gene>
<reference evidence="2 3" key="1">
    <citation type="submission" date="2014-12" db="EMBL/GenBank/DDBJ databases">
        <title>Genome assembly of Enhygromyxa salina DSM 15201.</title>
        <authorList>
            <person name="Sharma G."/>
            <person name="Subramanian S."/>
        </authorList>
    </citation>
    <scope>NUCLEOTIDE SEQUENCE [LARGE SCALE GENOMIC DNA]</scope>
    <source>
        <strain evidence="2 3">DSM 15201</strain>
    </source>
</reference>
<evidence type="ECO:0000256" key="1">
    <source>
        <dbReference type="SAM" id="MobiDB-lite"/>
    </source>
</evidence>
<dbReference type="EMBL" id="JMCC02000172">
    <property type="protein sequence ID" value="KIG11863.1"/>
    <property type="molecule type" value="Genomic_DNA"/>
</dbReference>
<dbReference type="Proteomes" id="UP000031599">
    <property type="component" value="Unassembled WGS sequence"/>
</dbReference>
<accession>A0A0C1ZLZ0</accession>
<comment type="caution">
    <text evidence="2">The sequence shown here is derived from an EMBL/GenBank/DDBJ whole genome shotgun (WGS) entry which is preliminary data.</text>
</comment>
<name>A0A0C1ZLZ0_9BACT</name>
<protein>
    <submittedName>
        <fullName evidence="2">Uncharacterized protein</fullName>
    </submittedName>
</protein>